<evidence type="ECO:0000313" key="6">
    <source>
        <dbReference type="Proteomes" id="UP001210925"/>
    </source>
</evidence>
<dbReference type="Pfam" id="PF13516">
    <property type="entry name" value="LRR_6"/>
    <property type="match status" value="2"/>
</dbReference>
<accession>A0AAD5Y3X5</accession>
<evidence type="ECO:0008006" key="7">
    <source>
        <dbReference type="Google" id="ProtNLM"/>
    </source>
</evidence>
<comment type="subcellular location">
    <subcellularLocation>
        <location evidence="1">Cytoplasm</location>
        <location evidence="1">Cytoskeleton</location>
    </subcellularLocation>
</comment>
<evidence type="ECO:0000256" key="4">
    <source>
        <dbReference type="SAM" id="Coils"/>
    </source>
</evidence>
<dbReference type="InterPro" id="IPR001611">
    <property type="entry name" value="Leu-rich_rpt"/>
</dbReference>
<dbReference type="SUPFAM" id="SSF52047">
    <property type="entry name" value="RNI-like"/>
    <property type="match status" value="1"/>
</dbReference>
<dbReference type="InterPro" id="IPR032675">
    <property type="entry name" value="LRR_dom_sf"/>
</dbReference>
<dbReference type="EMBL" id="JADGKB010000093">
    <property type="protein sequence ID" value="KAJ3254066.1"/>
    <property type="molecule type" value="Genomic_DNA"/>
</dbReference>
<organism evidence="5 6">
    <name type="scientific">Boothiomyces macroporosus</name>
    <dbReference type="NCBI Taxonomy" id="261099"/>
    <lineage>
        <taxon>Eukaryota</taxon>
        <taxon>Fungi</taxon>
        <taxon>Fungi incertae sedis</taxon>
        <taxon>Chytridiomycota</taxon>
        <taxon>Chytridiomycota incertae sedis</taxon>
        <taxon>Chytridiomycetes</taxon>
        <taxon>Rhizophydiales</taxon>
        <taxon>Terramycetaceae</taxon>
        <taxon>Boothiomyces</taxon>
    </lineage>
</organism>
<dbReference type="SMART" id="SM00368">
    <property type="entry name" value="LRR_RI"/>
    <property type="match status" value="4"/>
</dbReference>
<evidence type="ECO:0000313" key="5">
    <source>
        <dbReference type="EMBL" id="KAJ3254066.1"/>
    </source>
</evidence>
<dbReference type="Proteomes" id="UP001210925">
    <property type="component" value="Unassembled WGS sequence"/>
</dbReference>
<sequence length="518" mass="58793">MLQADSPMESLNNDLLENRILLYLDGIDIYKLSCTNKTLQARLWQFHQLVKEFQIHPTNIWPTLNLISAQEHTTISSKDLKNSASFGEEYISRFLELELQKWKFPAIKISNVTYAAVSNVIPKTEHLELVYLDSVDTNHFLKKPVNKIANYKVKLGYKDLENILQIAKENENLKELEMTTEEMNNKMILFKTNLADSCLTKLSLRACSIDDDMMLILYEGLRNSKVTFLDLSHNSIADEGTIALASILEHSSLETLLLTDNALRKDGIDALADAVPKSKLKYLDIQDNSFFRNDLSAFFMILSSTNLEEFHYKNSISLEEQQAFVIGLANSKLKKVTMGLANEVLNQFFKACPLSPLTDFTFASDIGNFGCKQIADNIEIITLQRISLFNSKITDFGIELLFAKLPLNKSIQELDISYNPINNFGVHLISKFLPQTNLKSLIMDACSADGGFVKLAASIQKSQLIKFKMRNAELGREGVQAFENLLTRTKLRWVDVSWGPRHVQKEIASKFPQIKIVE</sequence>
<keyword evidence="2" id="KW-0963">Cytoplasm</keyword>
<evidence type="ECO:0000256" key="2">
    <source>
        <dbReference type="ARBA" id="ARBA00022490"/>
    </source>
</evidence>
<name>A0AAD5Y3X5_9FUNG</name>
<proteinExistence type="predicted"/>
<dbReference type="AlphaFoldDB" id="A0AAD5Y3X5"/>
<gene>
    <name evidence="5" type="ORF">HK103_007527</name>
</gene>
<reference evidence="5" key="1">
    <citation type="submission" date="2020-05" db="EMBL/GenBank/DDBJ databases">
        <title>Phylogenomic resolution of chytrid fungi.</title>
        <authorList>
            <person name="Stajich J.E."/>
            <person name="Amses K."/>
            <person name="Simmons R."/>
            <person name="Seto K."/>
            <person name="Myers J."/>
            <person name="Bonds A."/>
            <person name="Quandt C.A."/>
            <person name="Barry K."/>
            <person name="Liu P."/>
            <person name="Grigoriev I."/>
            <person name="Longcore J.E."/>
            <person name="James T.Y."/>
        </authorList>
    </citation>
    <scope>NUCLEOTIDE SEQUENCE</scope>
    <source>
        <strain evidence="5">PLAUS21</strain>
    </source>
</reference>
<comment type="caution">
    <text evidence="5">The sequence shown here is derived from an EMBL/GenBank/DDBJ whole genome shotgun (WGS) entry which is preliminary data.</text>
</comment>
<dbReference type="GO" id="GO:0005856">
    <property type="term" value="C:cytoskeleton"/>
    <property type="evidence" value="ECO:0007669"/>
    <property type="project" value="UniProtKB-SubCell"/>
</dbReference>
<keyword evidence="4" id="KW-0175">Coiled coil</keyword>
<keyword evidence="6" id="KW-1185">Reference proteome</keyword>
<dbReference type="PANTHER" id="PTHR24107:SF2">
    <property type="entry name" value="NLR FAMILY CARD DOMAIN CONTAINING 3"/>
    <property type="match status" value="1"/>
</dbReference>
<evidence type="ECO:0000256" key="3">
    <source>
        <dbReference type="ARBA" id="ARBA00023212"/>
    </source>
</evidence>
<evidence type="ECO:0000256" key="1">
    <source>
        <dbReference type="ARBA" id="ARBA00004245"/>
    </source>
</evidence>
<dbReference type="Gene3D" id="3.80.10.10">
    <property type="entry name" value="Ribonuclease Inhibitor"/>
    <property type="match status" value="2"/>
</dbReference>
<dbReference type="InterPro" id="IPR052410">
    <property type="entry name" value="DRC5"/>
</dbReference>
<dbReference type="PANTHER" id="PTHR24107">
    <property type="entry name" value="YNEIN REGULATORY COMPLEX SUBUNIT 5"/>
    <property type="match status" value="1"/>
</dbReference>
<protein>
    <recommendedName>
        <fullName evidence="7">RNI-like protein</fullName>
    </recommendedName>
</protein>
<feature type="coiled-coil region" evidence="4">
    <location>
        <begin position="157"/>
        <end position="186"/>
    </location>
</feature>
<keyword evidence="3" id="KW-0206">Cytoskeleton</keyword>